<reference evidence="2" key="2">
    <citation type="submission" date="2023-02" db="EMBL/GenBank/DDBJ databases">
        <authorList>
            <consortium name="DOE Joint Genome Institute"/>
            <person name="Mondo S.J."/>
            <person name="Chang Y."/>
            <person name="Wang Y."/>
            <person name="Ahrendt S."/>
            <person name="Andreopoulos W."/>
            <person name="Barry K."/>
            <person name="Beard J."/>
            <person name="Benny G.L."/>
            <person name="Blankenship S."/>
            <person name="Bonito G."/>
            <person name="Cuomo C."/>
            <person name="Desiro A."/>
            <person name="Gervers K.A."/>
            <person name="Hundley H."/>
            <person name="Kuo A."/>
            <person name="LaButti K."/>
            <person name="Lang B.F."/>
            <person name="Lipzen A."/>
            <person name="O'Donnell K."/>
            <person name="Pangilinan J."/>
            <person name="Reynolds N."/>
            <person name="Sandor L."/>
            <person name="Smith M.W."/>
            <person name="Tsang A."/>
            <person name="Grigoriev I.V."/>
            <person name="Stajich J.E."/>
            <person name="Spatafora J.W."/>
        </authorList>
    </citation>
    <scope>NUCLEOTIDE SEQUENCE</scope>
    <source>
        <strain evidence="2">RSA 2281</strain>
    </source>
</reference>
<comment type="caution">
    <text evidence="2">The sequence shown here is derived from an EMBL/GenBank/DDBJ whole genome shotgun (WGS) entry which is preliminary data.</text>
</comment>
<keyword evidence="1" id="KW-0472">Membrane</keyword>
<feature type="transmembrane region" description="Helical" evidence="1">
    <location>
        <begin position="6"/>
        <end position="25"/>
    </location>
</feature>
<proteinExistence type="predicted"/>
<evidence type="ECO:0000256" key="1">
    <source>
        <dbReference type="SAM" id="Phobius"/>
    </source>
</evidence>
<dbReference type="Proteomes" id="UP001209540">
    <property type="component" value="Unassembled WGS sequence"/>
</dbReference>
<keyword evidence="1" id="KW-0812">Transmembrane</keyword>
<organism evidence="2 3">
    <name type="scientific">Phascolomyces articulosus</name>
    <dbReference type="NCBI Taxonomy" id="60185"/>
    <lineage>
        <taxon>Eukaryota</taxon>
        <taxon>Fungi</taxon>
        <taxon>Fungi incertae sedis</taxon>
        <taxon>Mucoromycota</taxon>
        <taxon>Mucoromycotina</taxon>
        <taxon>Mucoromycetes</taxon>
        <taxon>Mucorales</taxon>
        <taxon>Lichtheimiaceae</taxon>
        <taxon>Phascolomyces</taxon>
    </lineage>
</organism>
<keyword evidence="3" id="KW-1185">Reference proteome</keyword>
<dbReference type="EMBL" id="JAIXMP010000013">
    <property type="protein sequence ID" value="KAI9263186.1"/>
    <property type="molecule type" value="Genomic_DNA"/>
</dbReference>
<evidence type="ECO:0000313" key="2">
    <source>
        <dbReference type="EMBL" id="KAI9263186.1"/>
    </source>
</evidence>
<reference evidence="2" key="1">
    <citation type="journal article" date="2022" name="IScience">
        <title>Evolution of zygomycete secretomes and the origins of terrestrial fungal ecologies.</title>
        <authorList>
            <person name="Chang Y."/>
            <person name="Wang Y."/>
            <person name="Mondo S."/>
            <person name="Ahrendt S."/>
            <person name="Andreopoulos W."/>
            <person name="Barry K."/>
            <person name="Beard J."/>
            <person name="Benny G.L."/>
            <person name="Blankenship S."/>
            <person name="Bonito G."/>
            <person name="Cuomo C."/>
            <person name="Desiro A."/>
            <person name="Gervers K.A."/>
            <person name="Hundley H."/>
            <person name="Kuo A."/>
            <person name="LaButti K."/>
            <person name="Lang B.F."/>
            <person name="Lipzen A."/>
            <person name="O'Donnell K."/>
            <person name="Pangilinan J."/>
            <person name="Reynolds N."/>
            <person name="Sandor L."/>
            <person name="Smith M.E."/>
            <person name="Tsang A."/>
            <person name="Grigoriev I.V."/>
            <person name="Stajich J.E."/>
            <person name="Spatafora J.W."/>
        </authorList>
    </citation>
    <scope>NUCLEOTIDE SEQUENCE</scope>
    <source>
        <strain evidence="2">RSA 2281</strain>
    </source>
</reference>
<name>A0AAD5PDW6_9FUNG</name>
<feature type="transmembrane region" description="Helical" evidence="1">
    <location>
        <begin position="46"/>
        <end position="68"/>
    </location>
</feature>
<keyword evidence="1" id="KW-1133">Transmembrane helix</keyword>
<dbReference type="AlphaFoldDB" id="A0AAD5PDW6"/>
<evidence type="ECO:0000313" key="3">
    <source>
        <dbReference type="Proteomes" id="UP001209540"/>
    </source>
</evidence>
<protein>
    <submittedName>
        <fullName evidence="2">Uncharacterized protein</fullName>
    </submittedName>
</protein>
<sequence length="73" mass="8259">MAIVLFYLIMYNISIEYVLDCRHMIACVMGIAKKKVFGVMQATSTMSMIIICYLPSLHILLSLTTMTIEYGDS</sequence>
<accession>A0AAD5PDW6</accession>
<gene>
    <name evidence="2" type="ORF">BDA99DRAFT_59970</name>
</gene>